<keyword evidence="2 4" id="KW-0238">DNA-binding</keyword>
<dbReference type="SUPFAM" id="SSF48498">
    <property type="entry name" value="Tetracyclin repressor-like, C-terminal domain"/>
    <property type="match status" value="1"/>
</dbReference>
<feature type="DNA-binding region" description="H-T-H motif" evidence="4">
    <location>
        <begin position="39"/>
        <end position="58"/>
    </location>
</feature>
<sequence>MAVRRRSRPDATRRSESSRRAILTAAFELVGEVGYPRLSIEGIAARAGVGKQTIYRWWPSKGAVLFDSFLMLSEGTEEGIGKGSLPDTGDLGADLRSVLHATVGELNDPRYDGPMRALTIEIANDPELAALYAERLEEPLRAMKRERLRSAQRAGQLPSDLDLDTAIDLIWAPLFQRWLKRVEPVTLDYADRVAETALRALGATGIGHPRT</sequence>
<dbReference type="PANTHER" id="PTHR30055">
    <property type="entry name" value="HTH-TYPE TRANSCRIPTIONAL REGULATOR RUTR"/>
    <property type="match status" value="1"/>
</dbReference>
<evidence type="ECO:0000313" key="6">
    <source>
        <dbReference type="EMBL" id="MBB5433662.1"/>
    </source>
</evidence>
<reference evidence="6 7" key="1">
    <citation type="submission" date="2020-08" db="EMBL/GenBank/DDBJ databases">
        <title>Sequencing the genomes of 1000 actinobacteria strains.</title>
        <authorList>
            <person name="Klenk H.-P."/>
        </authorList>
    </citation>
    <scope>NUCLEOTIDE SEQUENCE [LARGE SCALE GENOMIC DNA]</scope>
    <source>
        <strain evidence="6 7">DSM 44551</strain>
    </source>
</reference>
<comment type="caution">
    <text evidence="6">The sequence shown here is derived from an EMBL/GenBank/DDBJ whole genome shotgun (WGS) entry which is preliminary data.</text>
</comment>
<dbReference type="PRINTS" id="PR00455">
    <property type="entry name" value="HTHTETR"/>
</dbReference>
<dbReference type="InterPro" id="IPR011075">
    <property type="entry name" value="TetR_C"/>
</dbReference>
<dbReference type="PANTHER" id="PTHR30055:SF148">
    <property type="entry name" value="TETR-FAMILY TRANSCRIPTIONAL REGULATOR"/>
    <property type="match status" value="1"/>
</dbReference>
<proteinExistence type="predicted"/>
<dbReference type="InterPro" id="IPR001647">
    <property type="entry name" value="HTH_TetR"/>
</dbReference>
<dbReference type="Gene3D" id="1.10.10.60">
    <property type="entry name" value="Homeodomain-like"/>
    <property type="match status" value="1"/>
</dbReference>
<evidence type="ECO:0000256" key="3">
    <source>
        <dbReference type="ARBA" id="ARBA00023163"/>
    </source>
</evidence>
<feature type="domain" description="HTH tetR-type" evidence="5">
    <location>
        <begin position="16"/>
        <end position="76"/>
    </location>
</feature>
<keyword evidence="1" id="KW-0805">Transcription regulation</keyword>
<dbReference type="PROSITE" id="PS50977">
    <property type="entry name" value="HTH_TETR_2"/>
    <property type="match status" value="1"/>
</dbReference>
<dbReference type="RefSeq" id="WP_184393608.1">
    <property type="nucleotide sequence ID" value="NZ_BAAAJD010000189.1"/>
</dbReference>
<accession>A0A7W8VES8</accession>
<dbReference type="SUPFAM" id="SSF46689">
    <property type="entry name" value="Homeodomain-like"/>
    <property type="match status" value="1"/>
</dbReference>
<evidence type="ECO:0000256" key="4">
    <source>
        <dbReference type="PROSITE-ProRule" id="PRU00335"/>
    </source>
</evidence>
<dbReference type="InterPro" id="IPR036271">
    <property type="entry name" value="Tet_transcr_reg_TetR-rel_C_sf"/>
</dbReference>
<dbReference type="EMBL" id="JACHDB010000001">
    <property type="protein sequence ID" value="MBB5433662.1"/>
    <property type="molecule type" value="Genomic_DNA"/>
</dbReference>
<evidence type="ECO:0000259" key="5">
    <source>
        <dbReference type="PROSITE" id="PS50977"/>
    </source>
</evidence>
<name>A0A7W8VES8_9ACTN</name>
<dbReference type="AlphaFoldDB" id="A0A7W8VES8"/>
<evidence type="ECO:0000256" key="1">
    <source>
        <dbReference type="ARBA" id="ARBA00023015"/>
    </source>
</evidence>
<keyword evidence="7" id="KW-1185">Reference proteome</keyword>
<gene>
    <name evidence="6" type="ORF">HDA36_003746</name>
</gene>
<dbReference type="InterPro" id="IPR009057">
    <property type="entry name" value="Homeodomain-like_sf"/>
</dbReference>
<evidence type="ECO:0000313" key="7">
    <source>
        <dbReference type="Proteomes" id="UP000572635"/>
    </source>
</evidence>
<dbReference type="GO" id="GO:0003700">
    <property type="term" value="F:DNA-binding transcription factor activity"/>
    <property type="evidence" value="ECO:0007669"/>
    <property type="project" value="TreeGrafter"/>
</dbReference>
<dbReference type="Gene3D" id="1.10.357.10">
    <property type="entry name" value="Tetracycline Repressor, domain 2"/>
    <property type="match status" value="1"/>
</dbReference>
<keyword evidence="3" id="KW-0804">Transcription</keyword>
<dbReference type="Pfam" id="PF00440">
    <property type="entry name" value="TetR_N"/>
    <property type="match status" value="1"/>
</dbReference>
<dbReference type="Proteomes" id="UP000572635">
    <property type="component" value="Unassembled WGS sequence"/>
</dbReference>
<organism evidence="6 7">
    <name type="scientific">Nocardiopsis composta</name>
    <dbReference type="NCBI Taxonomy" id="157465"/>
    <lineage>
        <taxon>Bacteria</taxon>
        <taxon>Bacillati</taxon>
        <taxon>Actinomycetota</taxon>
        <taxon>Actinomycetes</taxon>
        <taxon>Streptosporangiales</taxon>
        <taxon>Nocardiopsidaceae</taxon>
        <taxon>Nocardiopsis</taxon>
    </lineage>
</organism>
<protein>
    <submittedName>
        <fullName evidence="6">AcrR family transcriptional regulator</fullName>
    </submittedName>
</protein>
<dbReference type="GO" id="GO:0000976">
    <property type="term" value="F:transcription cis-regulatory region binding"/>
    <property type="evidence" value="ECO:0007669"/>
    <property type="project" value="TreeGrafter"/>
</dbReference>
<dbReference type="InterPro" id="IPR050109">
    <property type="entry name" value="HTH-type_TetR-like_transc_reg"/>
</dbReference>
<evidence type="ECO:0000256" key="2">
    <source>
        <dbReference type="ARBA" id="ARBA00023125"/>
    </source>
</evidence>
<dbReference type="Pfam" id="PF16859">
    <property type="entry name" value="TetR_C_11"/>
    <property type="match status" value="1"/>
</dbReference>